<dbReference type="GO" id="GO:0005524">
    <property type="term" value="F:ATP binding"/>
    <property type="evidence" value="ECO:0007669"/>
    <property type="project" value="UniProtKB-KW"/>
</dbReference>
<dbReference type="Gene3D" id="3.40.50.620">
    <property type="entry name" value="HUPs"/>
    <property type="match status" value="1"/>
</dbReference>
<dbReference type="NCBIfam" id="TIGR00420">
    <property type="entry name" value="trmU"/>
    <property type="match status" value="1"/>
</dbReference>
<comment type="subcellular location">
    <subcellularLocation>
        <location evidence="2">Mitochondrion</location>
    </subcellularLocation>
</comment>
<dbReference type="GO" id="GO:0000049">
    <property type="term" value="F:tRNA binding"/>
    <property type="evidence" value="ECO:0007669"/>
    <property type="project" value="UniProtKB-KW"/>
</dbReference>
<sequence>MFKKIIVGISGGVDSAVTAFLLKNKGYDVTGVFMKNWDIKNETGKCQIDEDKEDAEWICKKLKIPFVEVNFVKEYWNNIFCYLTEQYENGYTPNPDILCNKFIKFGQFFNFARTKLQADAIATGHYVKSSFGPYLEHFKLNTNVKLLQAEDPEKDQTFFLCQVPQQALRYFMFPLGNYLKKDVKKIAEEIGLDKIIHKKESTGICFIGKRNFQNFISEYISDKPGDFIDLDSGELVGKHKGFHYWTVGQNVKLGGYPIAYFIYKKDIQSNNIIVVRGTNHPALYTNFIITETPYWISSEPSELNSHYRIMHCNFRFQHRDALISCIVHKNLRNELMIRFNQPLRSLTEGQFVVLYKGEECLGSAVISFCGPSHFFLEQEIMNDNKLNKQIANVSV</sequence>
<comment type="catalytic activity">
    <reaction evidence="12">
        <text>5-taurinomethyluridine(34) in tRNA + S-sulfanyl-L-cysteinyl-[protein] + AH2 + ATP = 5-taurinomethyl-2-thiouridine(34) in tRNA + L-cysteinyl-[protein] + A + AMP + diphosphate + H(+)</text>
        <dbReference type="Rhea" id="RHEA:47040"/>
        <dbReference type="Rhea" id="RHEA-COMP:10131"/>
        <dbReference type="Rhea" id="RHEA-COMP:11726"/>
        <dbReference type="Rhea" id="RHEA-COMP:11732"/>
        <dbReference type="Rhea" id="RHEA-COMP:11733"/>
        <dbReference type="ChEBI" id="CHEBI:13193"/>
        <dbReference type="ChEBI" id="CHEBI:15378"/>
        <dbReference type="ChEBI" id="CHEBI:17499"/>
        <dbReference type="ChEBI" id="CHEBI:29950"/>
        <dbReference type="ChEBI" id="CHEBI:30616"/>
        <dbReference type="ChEBI" id="CHEBI:33019"/>
        <dbReference type="ChEBI" id="CHEBI:61963"/>
        <dbReference type="ChEBI" id="CHEBI:87171"/>
        <dbReference type="ChEBI" id="CHEBI:87172"/>
        <dbReference type="ChEBI" id="CHEBI:456215"/>
        <dbReference type="EC" id="2.8.1.14"/>
    </reaction>
</comment>
<comment type="similarity">
    <text evidence="3">Belongs to the MnmA/TRMU family.</text>
</comment>
<evidence type="ECO:0000256" key="11">
    <source>
        <dbReference type="ARBA" id="ARBA00023157"/>
    </source>
</evidence>
<dbReference type="EC" id="2.8.1.14" evidence="4"/>
<dbReference type="InterPro" id="IPR014729">
    <property type="entry name" value="Rossmann-like_a/b/a_fold"/>
</dbReference>
<evidence type="ECO:0000259" key="14">
    <source>
        <dbReference type="Pfam" id="PF20259"/>
    </source>
</evidence>
<dbReference type="Pfam" id="PF20258">
    <property type="entry name" value="tRNA_Me_trans_C"/>
    <property type="match status" value="1"/>
</dbReference>
<dbReference type="InterPro" id="IPR004506">
    <property type="entry name" value="MnmA-like"/>
</dbReference>
<organism evidence="15 16">
    <name type="scientific">Apis cerana cerana</name>
    <name type="common">Oriental honeybee</name>
    <dbReference type="NCBI Taxonomy" id="94128"/>
    <lineage>
        <taxon>Eukaryota</taxon>
        <taxon>Metazoa</taxon>
        <taxon>Ecdysozoa</taxon>
        <taxon>Arthropoda</taxon>
        <taxon>Hexapoda</taxon>
        <taxon>Insecta</taxon>
        <taxon>Pterygota</taxon>
        <taxon>Neoptera</taxon>
        <taxon>Endopterygota</taxon>
        <taxon>Hymenoptera</taxon>
        <taxon>Apocrita</taxon>
        <taxon>Aculeata</taxon>
        <taxon>Apoidea</taxon>
        <taxon>Anthophila</taxon>
        <taxon>Apidae</taxon>
        <taxon>Apis</taxon>
    </lineage>
</organism>
<dbReference type="Proteomes" id="UP000242457">
    <property type="component" value="Unassembled WGS sequence"/>
</dbReference>
<gene>
    <name evidence="15" type="ORF">APICC_03790</name>
</gene>
<dbReference type="NCBIfam" id="NF001138">
    <property type="entry name" value="PRK00143.1"/>
    <property type="match status" value="1"/>
</dbReference>
<dbReference type="GO" id="GO:0061708">
    <property type="term" value="F:tRNA-5-taurinomethyluridine 2-sulfurtransferase"/>
    <property type="evidence" value="ECO:0007669"/>
    <property type="project" value="UniProtKB-EC"/>
</dbReference>
<keyword evidence="5" id="KW-0820">tRNA-binding</keyword>
<dbReference type="Gene3D" id="2.30.30.280">
    <property type="entry name" value="Adenine nucleotide alpha hydrolases-like domains"/>
    <property type="match status" value="1"/>
</dbReference>
<dbReference type="EMBL" id="KZ288317">
    <property type="protein sequence ID" value="PBC28299.1"/>
    <property type="molecule type" value="Genomic_DNA"/>
</dbReference>
<evidence type="ECO:0000256" key="1">
    <source>
        <dbReference type="ARBA" id="ARBA00003986"/>
    </source>
</evidence>
<name>A0A2A3EAR4_APICC</name>
<dbReference type="CDD" id="cd01998">
    <property type="entry name" value="MnmA_TRMU-like"/>
    <property type="match status" value="1"/>
</dbReference>
<evidence type="ECO:0000256" key="10">
    <source>
        <dbReference type="ARBA" id="ARBA00022884"/>
    </source>
</evidence>
<dbReference type="HAMAP" id="MF_00144">
    <property type="entry name" value="tRNA_thiouridyl_MnmA"/>
    <property type="match status" value="1"/>
</dbReference>
<evidence type="ECO:0000256" key="6">
    <source>
        <dbReference type="ARBA" id="ARBA00022679"/>
    </source>
</evidence>
<keyword evidence="6" id="KW-0808">Transferase</keyword>
<dbReference type="SUPFAM" id="SSF52402">
    <property type="entry name" value="Adenine nucleotide alpha hydrolases-like"/>
    <property type="match status" value="1"/>
</dbReference>
<evidence type="ECO:0000313" key="15">
    <source>
        <dbReference type="EMBL" id="PBC28299.1"/>
    </source>
</evidence>
<keyword evidence="9" id="KW-0067">ATP-binding</keyword>
<evidence type="ECO:0000256" key="3">
    <source>
        <dbReference type="ARBA" id="ARBA00006191"/>
    </source>
</evidence>
<evidence type="ECO:0000256" key="9">
    <source>
        <dbReference type="ARBA" id="ARBA00022840"/>
    </source>
</evidence>
<evidence type="ECO:0000256" key="7">
    <source>
        <dbReference type="ARBA" id="ARBA00022694"/>
    </source>
</evidence>
<dbReference type="InterPro" id="IPR046884">
    <property type="entry name" value="MnmA-like_central"/>
</dbReference>
<dbReference type="Pfam" id="PF03054">
    <property type="entry name" value="tRNA_Me_trans"/>
    <property type="match status" value="1"/>
</dbReference>
<dbReference type="Gene3D" id="2.40.30.10">
    <property type="entry name" value="Translation factors"/>
    <property type="match status" value="1"/>
</dbReference>
<dbReference type="FunFam" id="3.40.50.620:FF:000104">
    <property type="entry name" value="Mitochondrial tRNA-specific 2-thiouridylase 1"/>
    <property type="match status" value="1"/>
</dbReference>
<evidence type="ECO:0000256" key="4">
    <source>
        <dbReference type="ARBA" id="ARBA00011953"/>
    </source>
</evidence>
<keyword evidence="8" id="KW-0547">Nucleotide-binding</keyword>
<dbReference type="PANTHER" id="PTHR11933">
    <property type="entry name" value="TRNA 5-METHYLAMINOMETHYL-2-THIOURIDYLATE -METHYLTRANSFERASE"/>
    <property type="match status" value="1"/>
</dbReference>
<dbReference type="FunFam" id="2.30.30.280:FF:000001">
    <property type="entry name" value="tRNA-specific 2-thiouridylase MnmA"/>
    <property type="match status" value="1"/>
</dbReference>
<feature type="domain" description="tRNA-specific 2-thiouridylase MnmA-like C-terminal" evidence="13">
    <location>
        <begin position="288"/>
        <end position="366"/>
    </location>
</feature>
<dbReference type="AlphaFoldDB" id="A0A2A3EAR4"/>
<accession>A0A2A3EAR4</accession>
<dbReference type="InterPro" id="IPR046885">
    <property type="entry name" value="MnmA-like_C"/>
</dbReference>
<dbReference type="GO" id="GO:0002143">
    <property type="term" value="P:tRNA wobble position uridine thiolation"/>
    <property type="evidence" value="ECO:0007669"/>
    <property type="project" value="TreeGrafter"/>
</dbReference>
<keyword evidence="11" id="KW-1015">Disulfide bond</keyword>
<keyword evidence="7" id="KW-0819">tRNA processing</keyword>
<evidence type="ECO:0000259" key="13">
    <source>
        <dbReference type="Pfam" id="PF20258"/>
    </source>
</evidence>
<dbReference type="STRING" id="94128.A0A2A3EAR4"/>
<evidence type="ECO:0000256" key="8">
    <source>
        <dbReference type="ARBA" id="ARBA00022741"/>
    </source>
</evidence>
<keyword evidence="16" id="KW-1185">Reference proteome</keyword>
<feature type="domain" description="tRNA-specific 2-thiouridylase MnmA-like central" evidence="14">
    <location>
        <begin position="213"/>
        <end position="276"/>
    </location>
</feature>
<dbReference type="GO" id="GO:0005739">
    <property type="term" value="C:mitochondrion"/>
    <property type="evidence" value="ECO:0007669"/>
    <property type="project" value="UniProtKB-SubCell"/>
</dbReference>
<dbReference type="Pfam" id="PF20259">
    <property type="entry name" value="tRNA_Me_trans_M"/>
    <property type="match status" value="1"/>
</dbReference>
<protein>
    <recommendedName>
        <fullName evidence="4">tRNA-5-taurinomethyluridine 2-sulfurtransferase</fullName>
        <ecNumber evidence="4">2.8.1.14</ecNumber>
    </recommendedName>
</protein>
<evidence type="ECO:0000256" key="12">
    <source>
        <dbReference type="ARBA" id="ARBA00049564"/>
    </source>
</evidence>
<dbReference type="InterPro" id="IPR023382">
    <property type="entry name" value="MnmA-like_central_sf"/>
</dbReference>
<evidence type="ECO:0000313" key="16">
    <source>
        <dbReference type="Proteomes" id="UP000242457"/>
    </source>
</evidence>
<reference evidence="15 16" key="1">
    <citation type="submission" date="2014-07" db="EMBL/GenBank/DDBJ databases">
        <title>Genomic and transcriptomic analysis on Apis cerana provide comprehensive insights into honey bee biology.</title>
        <authorList>
            <person name="Diao Q."/>
            <person name="Sun L."/>
            <person name="Zheng H."/>
            <person name="Zheng H."/>
            <person name="Xu S."/>
            <person name="Wang S."/>
            <person name="Zeng Z."/>
            <person name="Hu F."/>
            <person name="Su S."/>
            <person name="Wu J."/>
        </authorList>
    </citation>
    <scope>NUCLEOTIDE SEQUENCE [LARGE SCALE GENOMIC DNA]</scope>
    <source>
        <tissue evidence="15">Pupae without intestine</tissue>
    </source>
</reference>
<comment type="function">
    <text evidence="1">Catalyzes the 2-thiolation of uridine at the wobble position (U34) of mitochondrial tRNA(Lys), tRNA(Glu) and tRNA(Gln). Required for the formation of 5-taurinomethyl-2-thiouridine (tm5s2U) of mitochondrial tRNA(Lys), tRNA(Glu), and tRNA(Gln) at the wobble position. ATP is required to activate the C2 atom of the wobble base.</text>
</comment>
<evidence type="ECO:0000256" key="5">
    <source>
        <dbReference type="ARBA" id="ARBA00022555"/>
    </source>
</evidence>
<dbReference type="OrthoDB" id="3685at2759"/>
<dbReference type="PANTHER" id="PTHR11933:SF5">
    <property type="entry name" value="MITOCHONDRIAL TRNA-SPECIFIC 2-THIOURIDYLASE 1"/>
    <property type="match status" value="1"/>
</dbReference>
<keyword evidence="10" id="KW-0694">RNA-binding</keyword>
<proteinExistence type="inferred from homology"/>
<evidence type="ECO:0000256" key="2">
    <source>
        <dbReference type="ARBA" id="ARBA00004173"/>
    </source>
</evidence>